<dbReference type="Gene3D" id="3.30.700.10">
    <property type="entry name" value="Glycoprotein, Type 4 Pilin"/>
    <property type="match status" value="1"/>
</dbReference>
<dbReference type="InterPro" id="IPR012902">
    <property type="entry name" value="N_methyl_site"/>
</dbReference>
<keyword evidence="6 11" id="KW-0812">Transmembrane</keyword>
<dbReference type="NCBIfam" id="TIGR02532">
    <property type="entry name" value="IV_pilin_GFxxxE"/>
    <property type="match status" value="1"/>
</dbReference>
<keyword evidence="5" id="KW-0997">Cell inner membrane</keyword>
<accession>A0A7T0G1V9</accession>
<evidence type="ECO:0000256" key="9">
    <source>
        <dbReference type="ARBA" id="ARBA00025772"/>
    </source>
</evidence>
<dbReference type="GO" id="GO:0015627">
    <property type="term" value="C:type II protein secretion system complex"/>
    <property type="evidence" value="ECO:0007669"/>
    <property type="project" value="InterPro"/>
</dbReference>
<keyword evidence="3" id="KW-1003">Cell membrane</keyword>
<dbReference type="GO" id="GO:0005886">
    <property type="term" value="C:plasma membrane"/>
    <property type="evidence" value="ECO:0007669"/>
    <property type="project" value="UniProtKB-SubCell"/>
</dbReference>
<feature type="transmembrane region" description="Helical" evidence="11">
    <location>
        <begin position="20"/>
        <end position="45"/>
    </location>
</feature>
<feature type="domain" description="General secretion pathway GspH" evidence="12">
    <location>
        <begin position="55"/>
        <end position="144"/>
    </location>
</feature>
<keyword evidence="8 11" id="KW-0472">Membrane</keyword>
<dbReference type="EMBL" id="CP048685">
    <property type="protein sequence ID" value="QPJ63825.1"/>
    <property type="molecule type" value="Genomic_DNA"/>
</dbReference>
<dbReference type="Pfam" id="PF07963">
    <property type="entry name" value="N_methyl"/>
    <property type="match status" value="1"/>
</dbReference>
<dbReference type="InterPro" id="IPR045584">
    <property type="entry name" value="Pilin-like"/>
</dbReference>
<name>A0A7T0G1V9_9BACT</name>
<dbReference type="KEGG" id="nli:G3M70_14015"/>
<proteinExistence type="inferred from homology"/>
<dbReference type="PROSITE" id="PS00409">
    <property type="entry name" value="PROKAR_NTER_METHYL"/>
    <property type="match status" value="1"/>
</dbReference>
<dbReference type="Pfam" id="PF12019">
    <property type="entry name" value="GspH"/>
    <property type="match status" value="1"/>
</dbReference>
<keyword evidence="4" id="KW-0488">Methylation</keyword>
<protein>
    <recommendedName>
        <fullName evidence="2">Type II secretion system protein H</fullName>
    </recommendedName>
    <alternativeName>
        <fullName evidence="10">General secretion pathway protein H</fullName>
    </alternativeName>
</protein>
<evidence type="ECO:0000256" key="3">
    <source>
        <dbReference type="ARBA" id="ARBA00022475"/>
    </source>
</evidence>
<evidence type="ECO:0000256" key="5">
    <source>
        <dbReference type="ARBA" id="ARBA00022519"/>
    </source>
</evidence>
<evidence type="ECO:0000256" key="7">
    <source>
        <dbReference type="ARBA" id="ARBA00022989"/>
    </source>
</evidence>
<evidence type="ECO:0000256" key="10">
    <source>
        <dbReference type="ARBA" id="ARBA00030775"/>
    </source>
</evidence>
<evidence type="ECO:0000313" key="13">
    <source>
        <dbReference type="EMBL" id="QPJ63825.1"/>
    </source>
</evidence>
<dbReference type="InterPro" id="IPR022346">
    <property type="entry name" value="T2SS_GspH"/>
</dbReference>
<keyword evidence="7 11" id="KW-1133">Transmembrane helix</keyword>
<evidence type="ECO:0000259" key="12">
    <source>
        <dbReference type="Pfam" id="PF12019"/>
    </source>
</evidence>
<evidence type="ECO:0000256" key="2">
    <source>
        <dbReference type="ARBA" id="ARBA00021549"/>
    </source>
</evidence>
<comment type="similarity">
    <text evidence="9">Belongs to the GSP H family.</text>
</comment>
<sequence length="177" mass="19867">MTTLKQDPYCNNHRSSGFTLLELILVLVVIAVIASLTLPAFSSILTRMEQRSSVKEITTALRYARSKAVSAKVPVVFQAELENNRYWLEELQTGKVSEMKSLSKGIIFREFFDGEDTTTDGQISIVYFPRGNTSGGALRLSAPKEDDQQEWFEIEIDQITGKPEITNNPYAPEKDNA</sequence>
<evidence type="ECO:0000256" key="8">
    <source>
        <dbReference type="ARBA" id="ARBA00023136"/>
    </source>
</evidence>
<evidence type="ECO:0000313" key="14">
    <source>
        <dbReference type="Proteomes" id="UP000594688"/>
    </source>
</evidence>
<dbReference type="Proteomes" id="UP000594688">
    <property type="component" value="Chromosome"/>
</dbReference>
<reference evidence="13 14" key="1">
    <citation type="submission" date="2020-02" db="EMBL/GenBank/DDBJ databases">
        <title>Genomic and physiological characterization of two novel Nitrospinaceae genera.</title>
        <authorList>
            <person name="Mueller A.J."/>
            <person name="Jung M.-Y."/>
            <person name="Strachan C.R."/>
            <person name="Herbold C.W."/>
            <person name="Kirkegaard R.H."/>
            <person name="Daims H."/>
        </authorList>
    </citation>
    <scope>NUCLEOTIDE SEQUENCE [LARGE SCALE GENOMIC DNA]</scope>
    <source>
        <strain evidence="13">EB</strain>
    </source>
</reference>
<comment type="subcellular location">
    <subcellularLocation>
        <location evidence="1">Cell inner membrane</location>
        <topology evidence="1">Single-pass membrane protein</topology>
    </subcellularLocation>
</comment>
<dbReference type="GO" id="GO:0015628">
    <property type="term" value="P:protein secretion by the type II secretion system"/>
    <property type="evidence" value="ECO:0007669"/>
    <property type="project" value="InterPro"/>
</dbReference>
<gene>
    <name evidence="13" type="ORF">G3M70_14015</name>
</gene>
<evidence type="ECO:0000256" key="1">
    <source>
        <dbReference type="ARBA" id="ARBA00004377"/>
    </source>
</evidence>
<organism evidence="13 14">
    <name type="scientific">Candidatus Nitronauta litoralis</name>
    <dbReference type="NCBI Taxonomy" id="2705533"/>
    <lineage>
        <taxon>Bacteria</taxon>
        <taxon>Pseudomonadati</taxon>
        <taxon>Nitrospinota/Tectimicrobiota group</taxon>
        <taxon>Nitrospinota</taxon>
        <taxon>Nitrospinia</taxon>
        <taxon>Nitrospinales</taxon>
        <taxon>Nitrospinaceae</taxon>
        <taxon>Candidatus Nitronauta</taxon>
    </lineage>
</organism>
<dbReference type="SUPFAM" id="SSF54523">
    <property type="entry name" value="Pili subunits"/>
    <property type="match status" value="1"/>
</dbReference>
<evidence type="ECO:0000256" key="4">
    <source>
        <dbReference type="ARBA" id="ARBA00022481"/>
    </source>
</evidence>
<evidence type="ECO:0000256" key="11">
    <source>
        <dbReference type="SAM" id="Phobius"/>
    </source>
</evidence>
<evidence type="ECO:0000256" key="6">
    <source>
        <dbReference type="ARBA" id="ARBA00022692"/>
    </source>
</evidence>
<dbReference type="AlphaFoldDB" id="A0A7T0G1V9"/>